<dbReference type="AlphaFoldDB" id="A0ABD3F3Y2"/>
<protein>
    <submittedName>
        <fullName evidence="1">Uncharacterized protein</fullName>
    </submittedName>
</protein>
<dbReference type="Proteomes" id="UP001632037">
    <property type="component" value="Unassembled WGS sequence"/>
</dbReference>
<name>A0ABD3F3Y2_9STRA</name>
<proteinExistence type="predicted"/>
<keyword evidence="2" id="KW-1185">Reference proteome</keyword>
<evidence type="ECO:0000313" key="1">
    <source>
        <dbReference type="EMBL" id="KAL3661433.1"/>
    </source>
</evidence>
<dbReference type="EMBL" id="JBIMZQ010000036">
    <property type="protein sequence ID" value="KAL3661433.1"/>
    <property type="molecule type" value="Genomic_DNA"/>
</dbReference>
<comment type="caution">
    <text evidence="1">The sequence shown here is derived from an EMBL/GenBank/DDBJ whole genome shotgun (WGS) entry which is preliminary data.</text>
</comment>
<organism evidence="1 2">
    <name type="scientific">Phytophthora oleae</name>
    <dbReference type="NCBI Taxonomy" id="2107226"/>
    <lineage>
        <taxon>Eukaryota</taxon>
        <taxon>Sar</taxon>
        <taxon>Stramenopiles</taxon>
        <taxon>Oomycota</taxon>
        <taxon>Peronosporomycetes</taxon>
        <taxon>Peronosporales</taxon>
        <taxon>Peronosporaceae</taxon>
        <taxon>Phytophthora</taxon>
    </lineage>
</organism>
<reference evidence="1 2" key="1">
    <citation type="submission" date="2024-09" db="EMBL/GenBank/DDBJ databases">
        <title>Genome sequencing and assembly of Phytophthora oleae, isolate VK10A, causative agent of rot of olive drupes.</title>
        <authorList>
            <person name="Conti Taguali S."/>
            <person name="Riolo M."/>
            <person name="La Spada F."/>
            <person name="Cacciola S.O."/>
            <person name="Dionisio G."/>
        </authorList>
    </citation>
    <scope>NUCLEOTIDE SEQUENCE [LARGE SCALE GENOMIC DNA]</scope>
    <source>
        <strain evidence="1 2">VK10A</strain>
    </source>
</reference>
<sequence>MADDDIKHDLIESTSPFRKGNKIDLTWEFLTDSRKKSEESERQHHDNFATFLV</sequence>
<accession>A0ABD3F3Y2</accession>
<gene>
    <name evidence="1" type="ORF">V7S43_013636</name>
</gene>
<evidence type="ECO:0000313" key="2">
    <source>
        <dbReference type="Proteomes" id="UP001632037"/>
    </source>
</evidence>